<evidence type="ECO:0000256" key="13">
    <source>
        <dbReference type="SAM" id="MobiDB-lite"/>
    </source>
</evidence>
<comment type="subcellular location">
    <subcellularLocation>
        <location evidence="1 12">Nucleus</location>
    </subcellularLocation>
</comment>
<protein>
    <recommendedName>
        <fullName evidence="12">Bifunctional lysine-specific demethylase and histidyl-hydroxylase</fullName>
        <ecNumber evidence="12">1.14.11.-</ecNumber>
    </recommendedName>
</protein>
<dbReference type="InterPro" id="IPR003347">
    <property type="entry name" value="JmjC_dom"/>
</dbReference>
<keyword evidence="3" id="KW-0678">Repressor</keyword>
<evidence type="ECO:0000313" key="15">
    <source>
        <dbReference type="EMBL" id="CAK0733729.1"/>
    </source>
</evidence>
<evidence type="ECO:0000256" key="11">
    <source>
        <dbReference type="ARBA" id="ARBA00023242"/>
    </source>
</evidence>
<feature type="compositionally biased region" description="Basic residues" evidence="13">
    <location>
        <begin position="1"/>
        <end position="17"/>
    </location>
</feature>
<dbReference type="PANTHER" id="PTHR13096">
    <property type="entry name" value="MINA53 MYC INDUCED NUCLEAR ANTIGEN"/>
    <property type="match status" value="1"/>
</dbReference>
<dbReference type="Gene3D" id="2.60.120.650">
    <property type="entry name" value="Cupin"/>
    <property type="match status" value="1"/>
</dbReference>
<keyword evidence="4 12" id="KW-0479">Metal-binding</keyword>
<dbReference type="Pfam" id="PF08007">
    <property type="entry name" value="JmjC_2"/>
    <property type="match status" value="1"/>
</dbReference>
<proteinExistence type="inferred from homology"/>
<dbReference type="EC" id="1.14.11.-" evidence="12"/>
<evidence type="ECO:0000256" key="1">
    <source>
        <dbReference type="ARBA" id="ARBA00004123"/>
    </source>
</evidence>
<dbReference type="GO" id="GO:0005506">
    <property type="term" value="F:iron ion binding"/>
    <property type="evidence" value="ECO:0007669"/>
    <property type="project" value="UniProtKB-UniRule"/>
</dbReference>
<evidence type="ECO:0000256" key="9">
    <source>
        <dbReference type="ARBA" id="ARBA00023015"/>
    </source>
</evidence>
<evidence type="ECO:0000313" key="16">
    <source>
        <dbReference type="Proteomes" id="UP001314263"/>
    </source>
</evidence>
<gene>
    <name evidence="15" type="ORF">CVIRNUC_000323</name>
</gene>
<dbReference type="GO" id="GO:0051864">
    <property type="term" value="F:histone H3K36 demethylase activity"/>
    <property type="evidence" value="ECO:0007669"/>
    <property type="project" value="TreeGrafter"/>
</dbReference>
<evidence type="ECO:0000256" key="10">
    <source>
        <dbReference type="ARBA" id="ARBA00023163"/>
    </source>
</evidence>
<evidence type="ECO:0000256" key="2">
    <source>
        <dbReference type="ARBA" id="ARBA00010309"/>
    </source>
</evidence>
<dbReference type="Gene3D" id="1.10.10.1500">
    <property type="entry name" value="JmjC domain-containing ribosomal oxygenase (ROX), dimer domain"/>
    <property type="match status" value="1"/>
</dbReference>
<evidence type="ECO:0000256" key="4">
    <source>
        <dbReference type="ARBA" id="ARBA00022723"/>
    </source>
</evidence>
<keyword evidence="9 12" id="KW-0805">Transcription regulation</keyword>
<keyword evidence="11 12" id="KW-0539">Nucleus</keyword>
<comment type="caution">
    <text evidence="15">The sequence shown here is derived from an EMBL/GenBank/DDBJ whole genome shotgun (WGS) entry which is preliminary data.</text>
</comment>
<feature type="domain" description="JmjC" evidence="14">
    <location>
        <begin position="164"/>
        <end position="310"/>
    </location>
</feature>
<evidence type="ECO:0000256" key="12">
    <source>
        <dbReference type="RuleBase" id="RU366061"/>
    </source>
</evidence>
<evidence type="ECO:0000259" key="14">
    <source>
        <dbReference type="PROSITE" id="PS51184"/>
    </source>
</evidence>
<keyword evidence="6 12" id="KW-0223">Dioxygenase</keyword>
<reference evidence="15 16" key="1">
    <citation type="submission" date="2023-10" db="EMBL/GenBank/DDBJ databases">
        <authorList>
            <person name="Maclean D."/>
            <person name="Macfadyen A."/>
        </authorList>
    </citation>
    <scope>NUCLEOTIDE SEQUENCE [LARGE SCALE GENOMIC DNA]</scope>
</reference>
<dbReference type="GO" id="GO:0032453">
    <property type="term" value="F:histone H3K4 demethylase activity"/>
    <property type="evidence" value="ECO:0007669"/>
    <property type="project" value="TreeGrafter"/>
</dbReference>
<feature type="region of interest" description="Disordered" evidence="13">
    <location>
        <begin position="1"/>
        <end position="28"/>
    </location>
</feature>
<dbReference type="InterPro" id="IPR039994">
    <property type="entry name" value="NO66-like"/>
</dbReference>
<comment type="function">
    <text evidence="12">Oxygenase that can act as both a histone lysine demethylase and a ribosomal histidine hydroxylase.</text>
</comment>
<evidence type="ECO:0000256" key="3">
    <source>
        <dbReference type="ARBA" id="ARBA00022491"/>
    </source>
</evidence>
<dbReference type="PROSITE" id="PS51184">
    <property type="entry name" value="JMJC"/>
    <property type="match status" value="1"/>
</dbReference>
<keyword evidence="16" id="KW-1185">Reference proteome</keyword>
<dbReference type="PANTHER" id="PTHR13096:SF8">
    <property type="entry name" value="RIBOSOMAL OXYGENASE 1"/>
    <property type="match status" value="1"/>
</dbReference>
<dbReference type="AlphaFoldDB" id="A0AAV1HQP4"/>
<organism evidence="15 16">
    <name type="scientific">Coccomyxa viridis</name>
    <dbReference type="NCBI Taxonomy" id="1274662"/>
    <lineage>
        <taxon>Eukaryota</taxon>
        <taxon>Viridiplantae</taxon>
        <taxon>Chlorophyta</taxon>
        <taxon>core chlorophytes</taxon>
        <taxon>Trebouxiophyceae</taxon>
        <taxon>Trebouxiophyceae incertae sedis</taxon>
        <taxon>Coccomyxaceae</taxon>
        <taxon>Coccomyxa</taxon>
    </lineage>
</organism>
<keyword evidence="7 12" id="KW-0560">Oxidoreductase</keyword>
<evidence type="ECO:0000256" key="5">
    <source>
        <dbReference type="ARBA" id="ARBA00022853"/>
    </source>
</evidence>
<dbReference type="Gene3D" id="3.90.930.40">
    <property type="match status" value="1"/>
</dbReference>
<dbReference type="SUPFAM" id="SSF51197">
    <property type="entry name" value="Clavaminate synthase-like"/>
    <property type="match status" value="1"/>
</dbReference>
<evidence type="ECO:0000256" key="7">
    <source>
        <dbReference type="ARBA" id="ARBA00023002"/>
    </source>
</evidence>
<dbReference type="EMBL" id="CAUYUE010000001">
    <property type="protein sequence ID" value="CAK0733729.1"/>
    <property type="molecule type" value="Genomic_DNA"/>
</dbReference>
<dbReference type="Proteomes" id="UP001314263">
    <property type="component" value="Unassembled WGS sequence"/>
</dbReference>
<keyword evidence="5" id="KW-0156">Chromatin regulator</keyword>
<dbReference type="GO" id="GO:0005730">
    <property type="term" value="C:nucleolus"/>
    <property type="evidence" value="ECO:0007669"/>
    <property type="project" value="TreeGrafter"/>
</dbReference>
<comment type="similarity">
    <text evidence="2">Belongs to the ROX family. NO66 subfamily.</text>
</comment>
<accession>A0AAV1HQP4</accession>
<dbReference type="Pfam" id="PF21233">
    <property type="entry name" value="WHD_RIOX1"/>
    <property type="match status" value="1"/>
</dbReference>
<keyword evidence="10 12" id="KW-0804">Transcription</keyword>
<comment type="cofactor">
    <cofactor evidence="12">
        <name>Fe(2+)</name>
        <dbReference type="ChEBI" id="CHEBI:29033"/>
    </cofactor>
    <text evidence="12">Binds 1 Fe(2+) ion per subunit.</text>
</comment>
<evidence type="ECO:0000256" key="8">
    <source>
        <dbReference type="ARBA" id="ARBA00023004"/>
    </source>
</evidence>
<evidence type="ECO:0000256" key="6">
    <source>
        <dbReference type="ARBA" id="ARBA00022964"/>
    </source>
</evidence>
<keyword evidence="8 12" id="KW-0408">Iron</keyword>
<name>A0AAV1HQP4_9CHLO</name>
<sequence length="505" mass="56337">MAKRKGSHNSHKSKRAKIFAEQHRSSDNQNSALGSFVEAVIAGPGERGSADQALGPYLNAEQVLADILTPISSSTFFNNMWEQRPLFISRPSLRQWYSSWLSEDHIFELLSKGGSDDLKYGHNLDVTRYIGTERQDYNFNIDSAVPNDTVDPDIVRERYVEGGASLRLLHPQRYFPHLAQRMAHLEELFNGCIGCNAYLTPPDSQGFAPHWDDIDAFILQLEGAKRWRIARAWQGADNQLARYSSPDLPSNVDKEDFDSILLQPGDMLYMPRGTIHQAQSLPDQSSLHLTISANQRNTWADFFALALPAAIDLAFDEDISLRESLPLKFTSYMGVMHSEDASLESHRAAFMERAHKALDAVLQRIPIDSVADEMSVRFLRQRLPHPDDSQLAKRQHLKVHEGSAMRLAGAGIARLVAEEDKLVLYHCLANSHKQHASGRNYCEGKDQGPLGRLEFQPDAVETLESLLKALPHDGPGVPIKSVLRATSESSIAVTQRLCDAGILVG</sequence>
<dbReference type="InterPro" id="IPR049043">
    <property type="entry name" value="WHD_RIOX1"/>
</dbReference>